<evidence type="ECO:0000313" key="2">
    <source>
        <dbReference type="EMBL" id="ODV63783.1"/>
    </source>
</evidence>
<feature type="region of interest" description="Disordered" evidence="1">
    <location>
        <begin position="51"/>
        <end position="83"/>
    </location>
</feature>
<protein>
    <submittedName>
        <fullName evidence="2">Uncharacterized protein</fullName>
    </submittedName>
</protein>
<dbReference type="GeneID" id="30965982"/>
<dbReference type="EMBL" id="KV454475">
    <property type="protein sequence ID" value="ODV63783.1"/>
    <property type="molecule type" value="Genomic_DNA"/>
</dbReference>
<accession>A0A1D2VQ85</accession>
<dbReference type="AlphaFoldDB" id="A0A1D2VQ85"/>
<organism evidence="2 3">
    <name type="scientific">Ascoidea rubescens DSM 1968</name>
    <dbReference type="NCBI Taxonomy" id="1344418"/>
    <lineage>
        <taxon>Eukaryota</taxon>
        <taxon>Fungi</taxon>
        <taxon>Dikarya</taxon>
        <taxon>Ascomycota</taxon>
        <taxon>Saccharomycotina</taxon>
        <taxon>Saccharomycetes</taxon>
        <taxon>Ascoideaceae</taxon>
        <taxon>Ascoidea</taxon>
    </lineage>
</organism>
<dbReference type="InParanoid" id="A0A1D2VQ85"/>
<sequence>MDRRSSELRSCFGSLTYRGRRKSSPLQSQQPSGNSVVKCCKTLRDIWQAGVGEMQPEQSYKGRHENGSKDSQEESFTLCEPST</sequence>
<reference evidence="3" key="1">
    <citation type="submission" date="2016-05" db="EMBL/GenBank/DDBJ databases">
        <title>Comparative genomics of biotechnologically important yeasts.</title>
        <authorList>
            <consortium name="DOE Joint Genome Institute"/>
            <person name="Riley R."/>
            <person name="Haridas S."/>
            <person name="Wolfe K.H."/>
            <person name="Lopes M.R."/>
            <person name="Hittinger C.T."/>
            <person name="Goker M."/>
            <person name="Salamov A."/>
            <person name="Wisecaver J."/>
            <person name="Long T.M."/>
            <person name="Aerts A.L."/>
            <person name="Barry K."/>
            <person name="Choi C."/>
            <person name="Clum A."/>
            <person name="Coughlan A.Y."/>
            <person name="Deshpande S."/>
            <person name="Douglass A.P."/>
            <person name="Hanson S.J."/>
            <person name="Klenk H.-P."/>
            <person name="Labutti K."/>
            <person name="Lapidus A."/>
            <person name="Lindquist E."/>
            <person name="Lipzen A."/>
            <person name="Meier-Kolthoff J.P."/>
            <person name="Ohm R.A."/>
            <person name="Otillar R.P."/>
            <person name="Pangilinan J."/>
            <person name="Peng Y."/>
            <person name="Rokas A."/>
            <person name="Rosa C.A."/>
            <person name="Scheuner C."/>
            <person name="Sibirny A.A."/>
            <person name="Slot J.C."/>
            <person name="Stielow J.B."/>
            <person name="Sun H."/>
            <person name="Kurtzman C.P."/>
            <person name="Blackwell M."/>
            <person name="Grigoriev I.V."/>
            <person name="Jeffries T.W."/>
        </authorList>
    </citation>
    <scope>NUCLEOTIDE SEQUENCE [LARGE SCALE GENOMIC DNA]</scope>
    <source>
        <strain evidence="3">DSM 1968</strain>
    </source>
</reference>
<evidence type="ECO:0000256" key="1">
    <source>
        <dbReference type="SAM" id="MobiDB-lite"/>
    </source>
</evidence>
<keyword evidence="3" id="KW-1185">Reference proteome</keyword>
<gene>
    <name evidence="2" type="ORF">ASCRUDRAFT_73562</name>
</gene>
<name>A0A1D2VQ85_9ASCO</name>
<evidence type="ECO:0000313" key="3">
    <source>
        <dbReference type="Proteomes" id="UP000095038"/>
    </source>
</evidence>
<dbReference type="Proteomes" id="UP000095038">
    <property type="component" value="Unassembled WGS sequence"/>
</dbReference>
<dbReference type="RefSeq" id="XP_020050090.1">
    <property type="nucleotide sequence ID" value="XM_020192346.1"/>
</dbReference>
<feature type="compositionally biased region" description="Basic and acidic residues" evidence="1">
    <location>
        <begin position="60"/>
        <end position="72"/>
    </location>
</feature>
<proteinExistence type="predicted"/>